<gene>
    <name evidence="5" type="primary">csrA</name>
    <name evidence="6" type="ORF">GCM10007043_05390</name>
</gene>
<dbReference type="InterPro" id="IPR036107">
    <property type="entry name" value="CsrA_sf"/>
</dbReference>
<dbReference type="Pfam" id="PF02599">
    <property type="entry name" value="CsrA"/>
    <property type="match status" value="1"/>
</dbReference>
<comment type="caution">
    <text evidence="6">The sequence shown here is derived from an EMBL/GenBank/DDBJ whole genome shotgun (WGS) entry which is preliminary data.</text>
</comment>
<dbReference type="AlphaFoldDB" id="A0A8J3B481"/>
<evidence type="ECO:0000313" key="6">
    <source>
        <dbReference type="EMBL" id="GGJ94564.1"/>
    </source>
</evidence>
<dbReference type="GO" id="GO:1902208">
    <property type="term" value="P:regulation of bacterial-type flagellum assembly"/>
    <property type="evidence" value="ECO:0007669"/>
    <property type="project" value="UniProtKB-UniRule"/>
</dbReference>
<proteinExistence type="inferred from homology"/>
<evidence type="ECO:0000256" key="4">
    <source>
        <dbReference type="ARBA" id="ARBA00022884"/>
    </source>
</evidence>
<name>A0A8J3B481_9BACI</name>
<reference evidence="6" key="2">
    <citation type="submission" date="2020-09" db="EMBL/GenBank/DDBJ databases">
        <authorList>
            <person name="Sun Q."/>
            <person name="Ohkuma M."/>
        </authorList>
    </citation>
    <scope>NUCLEOTIDE SEQUENCE</scope>
    <source>
        <strain evidence="6">JCM 14719</strain>
    </source>
</reference>
<sequence length="89" mass="9927">MLVLTRKAGESIVIGHDIEVTVLEVRGEQVRLGIRAPRHVAVHRTEVYLAIQAENREAARSVAGLDALAAWWESRKRENEGENKGQEGE</sequence>
<dbReference type="NCBIfam" id="NF002469">
    <property type="entry name" value="PRK01712.1"/>
    <property type="match status" value="1"/>
</dbReference>
<dbReference type="Gene3D" id="2.60.40.4380">
    <property type="entry name" value="Translational regulator CsrA"/>
    <property type="match status" value="1"/>
</dbReference>
<comment type="function">
    <text evidence="5">A translational regulator that binds mRNA to regulate translation initiation and/or mRNA stability. Usually binds in the 5'-UTR at or near the Shine-Dalgarno sequence preventing ribosome-binding, thus repressing translation. Its main target seems to be the major flagellin gene, while its function is anatagonized by FliW.</text>
</comment>
<dbReference type="GO" id="GO:0006402">
    <property type="term" value="P:mRNA catabolic process"/>
    <property type="evidence" value="ECO:0007669"/>
    <property type="project" value="InterPro"/>
</dbReference>
<dbReference type="HAMAP" id="MF_00167">
    <property type="entry name" value="CsrA"/>
    <property type="match status" value="1"/>
</dbReference>
<dbReference type="RefSeq" id="WP_054671716.1">
    <property type="nucleotide sequence ID" value="NZ_BMOF01000006.1"/>
</dbReference>
<comment type="subcellular location">
    <subcellularLocation>
        <location evidence="5">Cytoplasm</location>
    </subcellularLocation>
</comment>
<keyword evidence="3 5" id="KW-0810">Translation regulation</keyword>
<keyword evidence="4 5" id="KW-0694">RNA-binding</keyword>
<dbReference type="NCBIfam" id="TIGR00202">
    <property type="entry name" value="csrA"/>
    <property type="match status" value="1"/>
</dbReference>
<dbReference type="SUPFAM" id="SSF117130">
    <property type="entry name" value="CsrA-like"/>
    <property type="match status" value="1"/>
</dbReference>
<comment type="similarity">
    <text evidence="5">Belongs to the CsrA/RsmA family.</text>
</comment>
<dbReference type="EMBL" id="BMOF01000006">
    <property type="protein sequence ID" value="GGJ94564.1"/>
    <property type="molecule type" value="Genomic_DNA"/>
</dbReference>
<keyword evidence="1 5" id="KW-0963">Cytoplasm</keyword>
<evidence type="ECO:0000313" key="7">
    <source>
        <dbReference type="Proteomes" id="UP000637720"/>
    </source>
</evidence>
<dbReference type="GO" id="GO:0045947">
    <property type="term" value="P:negative regulation of translational initiation"/>
    <property type="evidence" value="ECO:0007669"/>
    <property type="project" value="UniProtKB-UniRule"/>
</dbReference>
<protein>
    <recommendedName>
        <fullName evidence="5">Translational regulator CsrA</fullName>
    </recommendedName>
</protein>
<keyword evidence="7" id="KW-1185">Reference proteome</keyword>
<dbReference type="GO" id="GO:0005829">
    <property type="term" value="C:cytosol"/>
    <property type="evidence" value="ECO:0007669"/>
    <property type="project" value="TreeGrafter"/>
</dbReference>
<evidence type="ECO:0000256" key="2">
    <source>
        <dbReference type="ARBA" id="ARBA00022491"/>
    </source>
</evidence>
<reference evidence="6" key="1">
    <citation type="journal article" date="2014" name="Int. J. Syst. Evol. Microbiol.">
        <title>Complete genome sequence of Corynebacterium casei LMG S-19264T (=DSM 44701T), isolated from a smear-ripened cheese.</title>
        <authorList>
            <consortium name="US DOE Joint Genome Institute (JGI-PGF)"/>
            <person name="Walter F."/>
            <person name="Albersmeier A."/>
            <person name="Kalinowski J."/>
            <person name="Ruckert C."/>
        </authorList>
    </citation>
    <scope>NUCLEOTIDE SEQUENCE</scope>
    <source>
        <strain evidence="6">JCM 14719</strain>
    </source>
</reference>
<comment type="subunit">
    <text evidence="5">Homodimer; the beta-strands of each monomer intercalate to form a hydrophobic core, while the alpha-helices form wings that extend away from the core.</text>
</comment>
<dbReference type="GO" id="GO:0044781">
    <property type="term" value="P:bacterial-type flagellum organization"/>
    <property type="evidence" value="ECO:0007669"/>
    <property type="project" value="UniProtKB-KW"/>
</dbReference>
<accession>A0A8J3B481</accession>
<dbReference type="PANTHER" id="PTHR34984">
    <property type="entry name" value="CARBON STORAGE REGULATOR"/>
    <property type="match status" value="1"/>
</dbReference>
<dbReference type="FunFam" id="2.60.40.4380:FF:000002">
    <property type="entry name" value="Translational regulator CsrA"/>
    <property type="match status" value="1"/>
</dbReference>
<evidence type="ECO:0000256" key="5">
    <source>
        <dbReference type="HAMAP-Rule" id="MF_00167"/>
    </source>
</evidence>
<evidence type="ECO:0000256" key="3">
    <source>
        <dbReference type="ARBA" id="ARBA00022845"/>
    </source>
</evidence>
<organism evidence="6 7">
    <name type="scientific">Calditerricola satsumensis</name>
    <dbReference type="NCBI Taxonomy" id="373054"/>
    <lineage>
        <taxon>Bacteria</taxon>
        <taxon>Bacillati</taxon>
        <taxon>Bacillota</taxon>
        <taxon>Bacilli</taxon>
        <taxon>Bacillales</taxon>
        <taxon>Bacillaceae</taxon>
        <taxon>Calditerricola</taxon>
    </lineage>
</organism>
<evidence type="ECO:0000256" key="1">
    <source>
        <dbReference type="ARBA" id="ARBA00022490"/>
    </source>
</evidence>
<keyword evidence="5" id="KW-1005">Bacterial flagellum biogenesis</keyword>
<dbReference type="InterPro" id="IPR003751">
    <property type="entry name" value="CsrA"/>
</dbReference>
<dbReference type="PANTHER" id="PTHR34984:SF1">
    <property type="entry name" value="CARBON STORAGE REGULATOR"/>
    <property type="match status" value="1"/>
</dbReference>
<keyword evidence="2 5" id="KW-0678">Repressor</keyword>
<dbReference type="GO" id="GO:0006109">
    <property type="term" value="P:regulation of carbohydrate metabolic process"/>
    <property type="evidence" value="ECO:0007669"/>
    <property type="project" value="InterPro"/>
</dbReference>
<dbReference type="GO" id="GO:0048027">
    <property type="term" value="F:mRNA 5'-UTR binding"/>
    <property type="evidence" value="ECO:0007669"/>
    <property type="project" value="UniProtKB-UniRule"/>
</dbReference>
<dbReference type="Proteomes" id="UP000637720">
    <property type="component" value="Unassembled WGS sequence"/>
</dbReference>